<protein>
    <submittedName>
        <fullName evidence="2">Putative membrane protein</fullName>
    </submittedName>
</protein>
<keyword evidence="1" id="KW-0472">Membrane</keyword>
<keyword evidence="3" id="KW-1185">Reference proteome</keyword>
<gene>
    <name evidence="2" type="ORF">EM595_p0236</name>
</gene>
<geneLocation type="plasmid" evidence="3">
    <name>pEM01</name>
</geneLocation>
<dbReference type="AlphaFoldDB" id="A0A0U5L684"/>
<proteinExistence type="predicted"/>
<reference evidence="3" key="1">
    <citation type="submission" date="2015-11" db="EMBL/GenBank/DDBJ databases">
        <authorList>
            <person name="Blom J."/>
        </authorList>
    </citation>
    <scope>NUCLEOTIDE SEQUENCE [LARGE SCALE GENOMIC DNA]</scope>
    <source>
        <plasmid evidence="3">pEM01</plasmid>
    </source>
</reference>
<name>A0A0U5L684_9GAMM</name>
<evidence type="ECO:0000256" key="1">
    <source>
        <dbReference type="SAM" id="Phobius"/>
    </source>
</evidence>
<keyword evidence="1" id="KW-0812">Transmembrane</keyword>
<dbReference type="EMBL" id="LN907828">
    <property type="protein sequence ID" value="CUU25934.1"/>
    <property type="molecule type" value="Genomic_DNA"/>
</dbReference>
<dbReference type="KEGG" id="ege:EM595_p0236"/>
<evidence type="ECO:0000313" key="2">
    <source>
        <dbReference type="EMBL" id="CUU25934.1"/>
    </source>
</evidence>
<dbReference type="PATRIC" id="fig|1619313.3.peg.3841"/>
<organism evidence="2 3">
    <name type="scientific">Duffyella gerundensis</name>
    <dbReference type="NCBI Taxonomy" id="1619313"/>
    <lineage>
        <taxon>Bacteria</taxon>
        <taxon>Pseudomonadati</taxon>
        <taxon>Pseudomonadota</taxon>
        <taxon>Gammaproteobacteria</taxon>
        <taxon>Enterobacterales</taxon>
        <taxon>Erwiniaceae</taxon>
        <taxon>Duffyella</taxon>
    </lineage>
</organism>
<feature type="transmembrane region" description="Helical" evidence="1">
    <location>
        <begin position="23"/>
        <end position="45"/>
    </location>
</feature>
<dbReference type="Proteomes" id="UP000059419">
    <property type="component" value="Plasmid pEM01"/>
</dbReference>
<accession>A0A0U5L684</accession>
<keyword evidence="1" id="KW-1133">Transmembrane helix</keyword>
<evidence type="ECO:0000313" key="3">
    <source>
        <dbReference type="Proteomes" id="UP000059419"/>
    </source>
</evidence>
<sequence length="71" mass="8464">MIVIIRTDVVGKEDDFEKYSYKYLIIIRLKNILLFNTGFISYVYVDKMSCNVIKTVQRVLIDPFILQITWI</sequence>